<feature type="domain" description="J" evidence="6">
    <location>
        <begin position="10"/>
        <end position="75"/>
    </location>
</feature>
<evidence type="ECO:0000313" key="7">
    <source>
        <dbReference type="EMBL" id="PVZ95428.1"/>
    </source>
</evidence>
<dbReference type="Gene3D" id="2.60.260.20">
    <property type="entry name" value="Urease metallochaperone UreE, N-terminal domain"/>
    <property type="match status" value="2"/>
</dbReference>
<name>A0A2V1HS81_9MICO</name>
<dbReference type="GO" id="GO:0006260">
    <property type="term" value="P:DNA replication"/>
    <property type="evidence" value="ECO:0007669"/>
    <property type="project" value="UniProtKB-KW"/>
</dbReference>
<dbReference type="SUPFAM" id="SSF49493">
    <property type="entry name" value="HSP40/DnaJ peptide-binding domain"/>
    <property type="match status" value="2"/>
</dbReference>
<dbReference type="PROSITE" id="PS00636">
    <property type="entry name" value="DNAJ_1"/>
    <property type="match status" value="1"/>
</dbReference>
<dbReference type="Pfam" id="PF01556">
    <property type="entry name" value="DnaJ_C"/>
    <property type="match status" value="1"/>
</dbReference>
<dbReference type="Proteomes" id="UP000244893">
    <property type="component" value="Unassembled WGS sequence"/>
</dbReference>
<evidence type="ECO:0000313" key="8">
    <source>
        <dbReference type="Proteomes" id="UP000244893"/>
    </source>
</evidence>
<proteinExistence type="predicted"/>
<dbReference type="OrthoDB" id="9779889at2"/>
<comment type="caution">
    <text evidence="7">The sequence shown here is derived from an EMBL/GenBank/DDBJ whole genome shotgun (WGS) entry which is preliminary data.</text>
</comment>
<dbReference type="InterPro" id="IPR036869">
    <property type="entry name" value="J_dom_sf"/>
</dbReference>
<keyword evidence="3" id="KW-0863">Zinc-finger</keyword>
<evidence type="ECO:0000256" key="2">
    <source>
        <dbReference type="ARBA" id="ARBA00022737"/>
    </source>
</evidence>
<dbReference type="PROSITE" id="PS50076">
    <property type="entry name" value="DNAJ_2"/>
    <property type="match status" value="1"/>
</dbReference>
<protein>
    <submittedName>
        <fullName evidence="7">Molecular chaperone DnaJ</fullName>
    </submittedName>
</protein>
<dbReference type="PANTHER" id="PTHR43096:SF48">
    <property type="entry name" value="CHAPERONE PROTEIN DNAJ"/>
    <property type="match status" value="1"/>
</dbReference>
<dbReference type="InterPro" id="IPR001623">
    <property type="entry name" value="DnaJ_domain"/>
</dbReference>
<evidence type="ECO:0000259" key="6">
    <source>
        <dbReference type="PROSITE" id="PS50076"/>
    </source>
</evidence>
<keyword evidence="2" id="KW-0677">Repeat</keyword>
<dbReference type="InterPro" id="IPR002939">
    <property type="entry name" value="DnaJ_C"/>
</dbReference>
<dbReference type="FunFam" id="2.60.260.20:FF:000005">
    <property type="entry name" value="Chaperone protein dnaJ 1, mitochondrial"/>
    <property type="match status" value="1"/>
</dbReference>
<dbReference type="InterPro" id="IPR018253">
    <property type="entry name" value="DnaJ_domain_CS"/>
</dbReference>
<dbReference type="AlphaFoldDB" id="A0A2V1HS81"/>
<evidence type="ECO:0000256" key="4">
    <source>
        <dbReference type="ARBA" id="ARBA00022833"/>
    </source>
</evidence>
<accession>A0A2V1HS81</accession>
<dbReference type="GO" id="GO:0005737">
    <property type="term" value="C:cytoplasm"/>
    <property type="evidence" value="ECO:0007669"/>
    <property type="project" value="TreeGrafter"/>
</dbReference>
<dbReference type="InterPro" id="IPR008971">
    <property type="entry name" value="HSP40/DnaJ_pept-bd"/>
</dbReference>
<dbReference type="GO" id="GO:0042026">
    <property type="term" value="P:protein refolding"/>
    <property type="evidence" value="ECO:0007669"/>
    <property type="project" value="TreeGrafter"/>
</dbReference>
<gene>
    <name evidence="7" type="ORF">DDQ50_02650</name>
</gene>
<evidence type="ECO:0000256" key="1">
    <source>
        <dbReference type="ARBA" id="ARBA00022723"/>
    </source>
</evidence>
<dbReference type="EMBL" id="QEOP01000001">
    <property type="protein sequence ID" value="PVZ95428.1"/>
    <property type="molecule type" value="Genomic_DNA"/>
</dbReference>
<evidence type="ECO:0000256" key="5">
    <source>
        <dbReference type="ARBA" id="ARBA00023186"/>
    </source>
</evidence>
<dbReference type="SMART" id="SM00271">
    <property type="entry name" value="DnaJ"/>
    <property type="match status" value="1"/>
</dbReference>
<dbReference type="Gene3D" id="1.10.287.110">
    <property type="entry name" value="DnaJ domain"/>
    <property type="match status" value="1"/>
</dbReference>
<evidence type="ECO:0000256" key="3">
    <source>
        <dbReference type="ARBA" id="ARBA00022771"/>
    </source>
</evidence>
<dbReference type="RefSeq" id="WP_116755164.1">
    <property type="nucleotide sequence ID" value="NZ_JBHUEX010000001.1"/>
</dbReference>
<sequence>MASQDWFDKDFYKVLGVSKDADESTLKKSYRKLARQFHPDSNPGNSAAEAKFKEISEAYSVLSDSQQRAEYDQMRAMGSGARFTAGGGGQAGGFEDVFGGMFGGGARPGGARPGGANSGDFDDIFSMFSGGGGGGRFGQGGFGQTSGGFRGFGGPTPGRDISATTTVDFITATKGDTVRLQGADGKPINVKIPAGVSDGQKIKLRGRGEPSPDGGEPGDLVLTVSVRKHPVFERDGNNLRITVPVTFPEAALGATIQVPTLGGDPVKLKVAPGTSSGKVLRVKDRGVSTSKGTGDLLARIEVAVPSRLNDAQREALKAFEAAGPTEDPRADLLFRAKATE</sequence>
<dbReference type="PRINTS" id="PR00625">
    <property type="entry name" value="JDOMAIN"/>
</dbReference>
<keyword evidence="5" id="KW-0143">Chaperone</keyword>
<dbReference type="CDD" id="cd06257">
    <property type="entry name" value="DnaJ"/>
    <property type="match status" value="1"/>
</dbReference>
<dbReference type="PANTHER" id="PTHR43096">
    <property type="entry name" value="DNAJ HOMOLOG 1, MITOCHONDRIAL-RELATED"/>
    <property type="match status" value="1"/>
</dbReference>
<keyword evidence="8" id="KW-1185">Reference proteome</keyword>
<dbReference type="CDD" id="cd10747">
    <property type="entry name" value="DnaJ_C"/>
    <property type="match status" value="1"/>
</dbReference>
<organism evidence="7 8">
    <name type="scientific">Amnibacterium flavum</name>
    <dbReference type="NCBI Taxonomy" id="2173173"/>
    <lineage>
        <taxon>Bacteria</taxon>
        <taxon>Bacillati</taxon>
        <taxon>Actinomycetota</taxon>
        <taxon>Actinomycetes</taxon>
        <taxon>Micrococcales</taxon>
        <taxon>Microbacteriaceae</taxon>
        <taxon>Amnibacterium</taxon>
    </lineage>
</organism>
<dbReference type="Pfam" id="PF00226">
    <property type="entry name" value="DnaJ"/>
    <property type="match status" value="1"/>
</dbReference>
<keyword evidence="4" id="KW-0862">Zinc</keyword>
<reference evidence="7 8" key="1">
    <citation type="submission" date="2018-05" db="EMBL/GenBank/DDBJ databases">
        <title>Amnibacterium sp. M8JJ-5, whole genome shotgun sequence.</title>
        <authorList>
            <person name="Tuo L."/>
        </authorList>
    </citation>
    <scope>NUCLEOTIDE SEQUENCE [LARGE SCALE GENOMIC DNA]</scope>
    <source>
        <strain evidence="7 8">M8JJ-5</strain>
    </source>
</reference>
<keyword evidence="1" id="KW-0479">Metal-binding</keyword>
<dbReference type="SUPFAM" id="SSF46565">
    <property type="entry name" value="Chaperone J-domain"/>
    <property type="match status" value="1"/>
</dbReference>
<dbReference type="GO" id="GO:0008270">
    <property type="term" value="F:zinc ion binding"/>
    <property type="evidence" value="ECO:0007669"/>
    <property type="project" value="UniProtKB-KW"/>
</dbReference>
<dbReference type="GO" id="GO:0051082">
    <property type="term" value="F:unfolded protein binding"/>
    <property type="evidence" value="ECO:0007669"/>
    <property type="project" value="InterPro"/>
</dbReference>